<dbReference type="eggNOG" id="ENOG502S7BG">
    <property type="taxonomic scope" value="Eukaryota"/>
</dbReference>
<feature type="compositionally biased region" description="Basic and acidic residues" evidence="2">
    <location>
        <begin position="36"/>
        <end position="50"/>
    </location>
</feature>
<dbReference type="Proteomes" id="UP000006753">
    <property type="component" value="Unassembled WGS sequence"/>
</dbReference>
<reference evidence="3 4" key="1">
    <citation type="journal article" date="2012" name="BMC Genomics">
        <title>Sequencing the genome of Marssonina brunnea reveals fungus-poplar co-evolution.</title>
        <authorList>
            <person name="Zhu S."/>
            <person name="Cao Y.-Z."/>
            <person name="Jiang C."/>
            <person name="Tan B.-Y."/>
            <person name="Wang Z."/>
            <person name="Feng S."/>
            <person name="Zhang L."/>
            <person name="Su X.-H."/>
            <person name="Brejova B."/>
            <person name="Vinar T."/>
            <person name="Xu M."/>
            <person name="Wang M.-X."/>
            <person name="Zhang S.-G."/>
            <person name="Huang M.-R."/>
            <person name="Wu R."/>
            <person name="Zhou Y."/>
        </authorList>
    </citation>
    <scope>NUCLEOTIDE SEQUENCE [LARGE SCALE GENOMIC DNA]</scope>
    <source>
        <strain evidence="3 4">MB_m1</strain>
    </source>
</reference>
<accession>K1X9G9</accession>
<feature type="region of interest" description="Disordered" evidence="2">
    <location>
        <begin position="15"/>
        <end position="50"/>
    </location>
</feature>
<keyword evidence="1" id="KW-0175">Coiled coil</keyword>
<feature type="coiled-coil region" evidence="1">
    <location>
        <begin position="213"/>
        <end position="247"/>
    </location>
</feature>
<evidence type="ECO:0000256" key="1">
    <source>
        <dbReference type="SAM" id="Coils"/>
    </source>
</evidence>
<dbReference type="HOGENOM" id="CLU_042424_1_0_1"/>
<gene>
    <name evidence="3" type="ORF">MBM_00829</name>
</gene>
<dbReference type="RefSeq" id="XP_007288718.1">
    <property type="nucleotide sequence ID" value="XM_007288656.1"/>
</dbReference>
<proteinExistence type="predicted"/>
<dbReference type="OMA" id="HVMESIE"/>
<dbReference type="KEGG" id="mbe:MBM_00829"/>
<feature type="compositionally biased region" description="Acidic residues" evidence="2">
    <location>
        <begin position="127"/>
        <end position="142"/>
    </location>
</feature>
<dbReference type="InParanoid" id="K1X9G9"/>
<keyword evidence="4" id="KW-1185">Reference proteome</keyword>
<dbReference type="GeneID" id="18756764"/>
<evidence type="ECO:0000313" key="3">
    <source>
        <dbReference type="EMBL" id="EKD21716.1"/>
    </source>
</evidence>
<feature type="compositionally biased region" description="Acidic residues" evidence="2">
    <location>
        <begin position="151"/>
        <end position="161"/>
    </location>
</feature>
<feature type="compositionally biased region" description="Polar residues" evidence="2">
    <location>
        <begin position="94"/>
        <end position="103"/>
    </location>
</feature>
<feature type="region of interest" description="Disordered" evidence="2">
    <location>
        <begin position="62"/>
        <end position="203"/>
    </location>
</feature>
<organism evidence="3 4">
    <name type="scientific">Marssonina brunnea f. sp. multigermtubi (strain MB_m1)</name>
    <name type="common">Marssonina leaf spot fungus</name>
    <dbReference type="NCBI Taxonomy" id="1072389"/>
    <lineage>
        <taxon>Eukaryota</taxon>
        <taxon>Fungi</taxon>
        <taxon>Dikarya</taxon>
        <taxon>Ascomycota</taxon>
        <taxon>Pezizomycotina</taxon>
        <taxon>Leotiomycetes</taxon>
        <taxon>Helotiales</taxon>
        <taxon>Drepanopezizaceae</taxon>
        <taxon>Drepanopeziza</taxon>
    </lineage>
</organism>
<dbReference type="OrthoDB" id="5286775at2759"/>
<evidence type="ECO:0000256" key="2">
    <source>
        <dbReference type="SAM" id="MobiDB-lite"/>
    </source>
</evidence>
<feature type="compositionally biased region" description="Acidic residues" evidence="2">
    <location>
        <begin position="169"/>
        <end position="203"/>
    </location>
</feature>
<name>K1X9G9_MARBU</name>
<protein>
    <submittedName>
        <fullName evidence="3">Uncharacterized protein</fullName>
    </submittedName>
</protein>
<dbReference type="EMBL" id="JH921428">
    <property type="protein sequence ID" value="EKD21716.1"/>
    <property type="molecule type" value="Genomic_DNA"/>
</dbReference>
<evidence type="ECO:0000313" key="4">
    <source>
        <dbReference type="Proteomes" id="UP000006753"/>
    </source>
</evidence>
<sequence>METFYRLKDKVVKLLSPGPKRRRTLGPSTSTSTPSSKEHAYLSHSEPRDTKAQAAMINRLHQNYPLTFGPKNPRKRTRVEYEDEEKEVVISPGDSISQKSSQVGDDEASDGGTGTALTSLAASGGDDIIEEEIESELVDGSDDSGSQVASEDSESLDEAEGEEGKSTLVEEDSDSVEEGEEETELVEGSEVEEEQAVSDEDREVIDAEQIYSDEDEDEEVDIDEREAAEAERKVQEYLARQAELALRREDVEKVKAAGGWDPESLFLYERLALRSFEPLIHNYWRIDFPTLPEDLFTPDEELTFVNSNFRSSGSGVKALQSLISLGVRVRDKLEAGGSPEKMVARAIKGYLRWSERDGGYEKMMYIPVHTIVCARSSQSAGSITAAITSQMKFLGDRHRENLSIPGGQINEVGELQMYRRPLPVLYGLIVAQAKVILATCSSAEDATIRHIGHVDFKNQDMDVWNGFAIAFMFIAARNYIMSIKDELEVDTTADADEDA</sequence>
<dbReference type="AlphaFoldDB" id="K1X9G9"/>